<gene>
    <name evidence="7" type="ORF">N7458_002662</name>
</gene>
<dbReference type="SUPFAM" id="SSF57701">
    <property type="entry name" value="Zn2/Cys6 DNA-binding domain"/>
    <property type="match status" value="1"/>
</dbReference>
<keyword evidence="3" id="KW-0804">Transcription</keyword>
<keyword evidence="2" id="KW-0238">DNA-binding</keyword>
<evidence type="ECO:0000259" key="6">
    <source>
        <dbReference type="PROSITE" id="PS50048"/>
    </source>
</evidence>
<organism evidence="7 8">
    <name type="scientific">Penicillium daleae</name>
    <dbReference type="NCBI Taxonomy" id="63821"/>
    <lineage>
        <taxon>Eukaryota</taxon>
        <taxon>Fungi</taxon>
        <taxon>Dikarya</taxon>
        <taxon>Ascomycota</taxon>
        <taxon>Pezizomycotina</taxon>
        <taxon>Eurotiomycetes</taxon>
        <taxon>Eurotiomycetidae</taxon>
        <taxon>Eurotiales</taxon>
        <taxon>Aspergillaceae</taxon>
        <taxon>Penicillium</taxon>
    </lineage>
</organism>
<sequence>MVYRGKPSPGCALCRDRRLLCDRRRPSCSQCLRANRECSGYQDLQALRIHDQSKEVAAKAQAQSESQSQSRRGARKSTNPSTAAHSAALTLRMPPAIPSSAGEQAMSFIFKIYVGDAQSRGLLSYLPKLLTDDPSTALQATLKAVGLASMSRAHSLPELKYSAGLEYGKALVATNHALRNTLVAKSDSTLAAVVLLSTYEMITSPESIGGENFMSGWSNHVDGATKLLELRGMEQMEFPAGRALFTLVRMQVAFNNIFSRQRRSPQLTALSLAAKTYRDSDSQSIEDFYAIVVQLADLSIESDKIFTDNTSANPVDIIRKALHLDADLVSWALSLNPTWRYKTIETPHVTNTNYHQPYSFYHGNKYHVYPNVDLASMWTNYHQTRIIIQGIIQAMCGQLLKSDPAHDCQHTLLQSIAISKQMVADICTSVPFYFISGETGIGGLLRLSWPLFIAADCAVTTPARKEWIRQTLEKIGEVAGIQQALTMSRFLKRGYIIPFVPGNAGEEGISDWYMSFSFHGT</sequence>
<dbReference type="Pfam" id="PF11951">
    <property type="entry name" value="Fungal_trans_2"/>
    <property type="match status" value="1"/>
</dbReference>
<dbReference type="Proteomes" id="UP001213681">
    <property type="component" value="Unassembled WGS sequence"/>
</dbReference>
<keyword evidence="8" id="KW-1185">Reference proteome</keyword>
<accession>A0AAD6G6Z4</accession>
<dbReference type="EMBL" id="JAPVEA010000002">
    <property type="protein sequence ID" value="KAJ5461110.1"/>
    <property type="molecule type" value="Genomic_DNA"/>
</dbReference>
<dbReference type="InterPro" id="IPR053175">
    <property type="entry name" value="DHMBA_Reg_Transcription_Factor"/>
</dbReference>
<name>A0AAD6G6Z4_9EURO</name>
<evidence type="ECO:0000256" key="3">
    <source>
        <dbReference type="ARBA" id="ARBA00023163"/>
    </source>
</evidence>
<dbReference type="GO" id="GO:0008270">
    <property type="term" value="F:zinc ion binding"/>
    <property type="evidence" value="ECO:0007669"/>
    <property type="project" value="InterPro"/>
</dbReference>
<keyword evidence="1" id="KW-0805">Transcription regulation</keyword>
<keyword evidence="4" id="KW-0539">Nucleus</keyword>
<dbReference type="AlphaFoldDB" id="A0AAD6G6Z4"/>
<protein>
    <recommendedName>
        <fullName evidence="6">Zn(2)-C6 fungal-type domain-containing protein</fullName>
    </recommendedName>
</protein>
<evidence type="ECO:0000256" key="5">
    <source>
        <dbReference type="SAM" id="MobiDB-lite"/>
    </source>
</evidence>
<dbReference type="GeneID" id="81596288"/>
<dbReference type="PROSITE" id="PS00463">
    <property type="entry name" value="ZN2_CY6_FUNGAL_1"/>
    <property type="match status" value="1"/>
</dbReference>
<reference evidence="7" key="1">
    <citation type="submission" date="2022-12" db="EMBL/GenBank/DDBJ databases">
        <authorList>
            <person name="Petersen C."/>
        </authorList>
    </citation>
    <scope>NUCLEOTIDE SEQUENCE</scope>
    <source>
        <strain evidence="7">IBT 16125</strain>
    </source>
</reference>
<evidence type="ECO:0000313" key="7">
    <source>
        <dbReference type="EMBL" id="KAJ5461110.1"/>
    </source>
</evidence>
<evidence type="ECO:0000256" key="2">
    <source>
        <dbReference type="ARBA" id="ARBA00023125"/>
    </source>
</evidence>
<dbReference type="PANTHER" id="PTHR38791:SF5">
    <property type="entry name" value="TRANSCRIPTION FACTOR DBAG-RELATED"/>
    <property type="match status" value="1"/>
</dbReference>
<comment type="caution">
    <text evidence="7">The sequence shown here is derived from an EMBL/GenBank/DDBJ whole genome shotgun (WGS) entry which is preliminary data.</text>
</comment>
<dbReference type="PANTHER" id="PTHR38791">
    <property type="entry name" value="ZN(II)2CYS6 TRANSCRIPTION FACTOR (EUROFUNG)-RELATED-RELATED"/>
    <property type="match status" value="1"/>
</dbReference>
<feature type="region of interest" description="Disordered" evidence="5">
    <location>
        <begin position="55"/>
        <end position="89"/>
    </location>
</feature>
<reference evidence="7" key="2">
    <citation type="journal article" date="2023" name="IMA Fungus">
        <title>Comparative genomic study of the Penicillium genus elucidates a diverse pangenome and 15 lateral gene transfer events.</title>
        <authorList>
            <person name="Petersen C."/>
            <person name="Sorensen T."/>
            <person name="Nielsen M.R."/>
            <person name="Sondergaard T.E."/>
            <person name="Sorensen J.L."/>
            <person name="Fitzpatrick D.A."/>
            <person name="Frisvad J.C."/>
            <person name="Nielsen K.L."/>
        </authorList>
    </citation>
    <scope>NUCLEOTIDE SEQUENCE</scope>
    <source>
        <strain evidence="7">IBT 16125</strain>
    </source>
</reference>
<dbReference type="GO" id="GO:0003677">
    <property type="term" value="F:DNA binding"/>
    <property type="evidence" value="ECO:0007669"/>
    <property type="project" value="UniProtKB-KW"/>
</dbReference>
<dbReference type="InterPro" id="IPR021858">
    <property type="entry name" value="Fun_TF"/>
</dbReference>
<dbReference type="InterPro" id="IPR036864">
    <property type="entry name" value="Zn2-C6_fun-type_DNA-bd_sf"/>
</dbReference>
<dbReference type="Pfam" id="PF00172">
    <property type="entry name" value="Zn_clus"/>
    <property type="match status" value="1"/>
</dbReference>
<dbReference type="RefSeq" id="XP_056770152.1">
    <property type="nucleotide sequence ID" value="XM_056906045.1"/>
</dbReference>
<evidence type="ECO:0000313" key="8">
    <source>
        <dbReference type="Proteomes" id="UP001213681"/>
    </source>
</evidence>
<dbReference type="SMART" id="SM00066">
    <property type="entry name" value="GAL4"/>
    <property type="match status" value="1"/>
</dbReference>
<feature type="compositionally biased region" description="Low complexity" evidence="5">
    <location>
        <begin position="58"/>
        <end position="70"/>
    </location>
</feature>
<evidence type="ECO:0000256" key="4">
    <source>
        <dbReference type="ARBA" id="ARBA00023242"/>
    </source>
</evidence>
<dbReference type="InterPro" id="IPR001138">
    <property type="entry name" value="Zn2Cys6_DnaBD"/>
</dbReference>
<feature type="domain" description="Zn(2)-C6 fungal-type" evidence="6">
    <location>
        <begin position="10"/>
        <end position="39"/>
    </location>
</feature>
<dbReference type="Gene3D" id="4.10.240.10">
    <property type="entry name" value="Zn(2)-C6 fungal-type DNA-binding domain"/>
    <property type="match status" value="1"/>
</dbReference>
<dbReference type="GO" id="GO:0000981">
    <property type="term" value="F:DNA-binding transcription factor activity, RNA polymerase II-specific"/>
    <property type="evidence" value="ECO:0007669"/>
    <property type="project" value="InterPro"/>
</dbReference>
<proteinExistence type="predicted"/>
<evidence type="ECO:0000256" key="1">
    <source>
        <dbReference type="ARBA" id="ARBA00023015"/>
    </source>
</evidence>
<dbReference type="PROSITE" id="PS50048">
    <property type="entry name" value="ZN2_CY6_FUNGAL_2"/>
    <property type="match status" value="1"/>
</dbReference>